<dbReference type="GO" id="GO:0004252">
    <property type="term" value="F:serine-type endopeptidase activity"/>
    <property type="evidence" value="ECO:0007669"/>
    <property type="project" value="InterPro"/>
</dbReference>
<evidence type="ECO:0000256" key="1">
    <source>
        <dbReference type="ARBA" id="ARBA00023157"/>
    </source>
</evidence>
<dbReference type="InterPro" id="IPR009003">
    <property type="entry name" value="Peptidase_S1_PA"/>
</dbReference>
<keyword evidence="1" id="KW-1015">Disulfide bond</keyword>
<evidence type="ECO:0000256" key="2">
    <source>
        <dbReference type="ARBA" id="ARBA00024195"/>
    </source>
</evidence>
<keyword evidence="5" id="KW-1185">Reference proteome</keyword>
<dbReference type="PANTHER" id="PTHR24256">
    <property type="entry name" value="TRYPTASE-RELATED"/>
    <property type="match status" value="1"/>
</dbReference>
<dbReference type="AlphaFoldDB" id="A0A9N9X9N4"/>
<dbReference type="SUPFAM" id="SSF50494">
    <property type="entry name" value="Trypsin-like serine proteases"/>
    <property type="match status" value="1"/>
</dbReference>
<feature type="domain" description="Peptidase S1" evidence="3">
    <location>
        <begin position="1"/>
        <end position="172"/>
    </location>
</feature>
<organism evidence="4 5">
    <name type="scientific">Diabrotica balteata</name>
    <name type="common">Banded cucumber beetle</name>
    <dbReference type="NCBI Taxonomy" id="107213"/>
    <lineage>
        <taxon>Eukaryota</taxon>
        <taxon>Metazoa</taxon>
        <taxon>Ecdysozoa</taxon>
        <taxon>Arthropoda</taxon>
        <taxon>Hexapoda</taxon>
        <taxon>Insecta</taxon>
        <taxon>Pterygota</taxon>
        <taxon>Neoptera</taxon>
        <taxon>Endopterygota</taxon>
        <taxon>Coleoptera</taxon>
        <taxon>Polyphaga</taxon>
        <taxon>Cucujiformia</taxon>
        <taxon>Chrysomeloidea</taxon>
        <taxon>Chrysomelidae</taxon>
        <taxon>Galerucinae</taxon>
        <taxon>Diabroticina</taxon>
        <taxon>Diabroticites</taxon>
        <taxon>Diabrotica</taxon>
    </lineage>
</organism>
<protein>
    <recommendedName>
        <fullName evidence="3">Peptidase S1 domain-containing protein</fullName>
    </recommendedName>
</protein>
<evidence type="ECO:0000313" key="5">
    <source>
        <dbReference type="Proteomes" id="UP001153709"/>
    </source>
</evidence>
<dbReference type="InterPro" id="IPR051487">
    <property type="entry name" value="Ser/Thr_Proteases_Immune/Dev"/>
</dbReference>
<dbReference type="EMBL" id="OU898279">
    <property type="protein sequence ID" value="CAG9832920.1"/>
    <property type="molecule type" value="Genomic_DNA"/>
</dbReference>
<dbReference type="InterPro" id="IPR043504">
    <property type="entry name" value="Peptidase_S1_PA_chymotrypsin"/>
</dbReference>
<dbReference type="Gene3D" id="2.40.10.10">
    <property type="entry name" value="Trypsin-like serine proteases"/>
    <property type="match status" value="2"/>
</dbReference>
<dbReference type="OrthoDB" id="9028152at2759"/>
<dbReference type="GO" id="GO:0006508">
    <property type="term" value="P:proteolysis"/>
    <property type="evidence" value="ECO:0007669"/>
    <property type="project" value="InterPro"/>
</dbReference>
<proteinExistence type="inferred from homology"/>
<dbReference type="SMART" id="SM00020">
    <property type="entry name" value="Tryp_SPc"/>
    <property type="match status" value="1"/>
</dbReference>
<evidence type="ECO:0000259" key="3">
    <source>
        <dbReference type="PROSITE" id="PS50240"/>
    </source>
</evidence>
<reference evidence="4" key="1">
    <citation type="submission" date="2022-01" db="EMBL/GenBank/DDBJ databases">
        <authorList>
            <person name="King R."/>
        </authorList>
    </citation>
    <scope>NUCLEOTIDE SEQUENCE</scope>
</reference>
<dbReference type="Pfam" id="PF00089">
    <property type="entry name" value="Trypsin"/>
    <property type="match status" value="1"/>
</dbReference>
<accession>A0A9N9X9N4</accession>
<gene>
    <name evidence="4" type="ORF">DIABBA_LOCUS6361</name>
</gene>
<comment type="similarity">
    <text evidence="2">Belongs to the peptidase S1 family. CLIP subfamily.</text>
</comment>
<evidence type="ECO:0000313" key="4">
    <source>
        <dbReference type="EMBL" id="CAG9832920.1"/>
    </source>
</evidence>
<name>A0A9N9X9N4_DIABA</name>
<dbReference type="PROSITE" id="PS50240">
    <property type="entry name" value="TRYPSIN_DOM"/>
    <property type="match status" value="1"/>
</dbReference>
<sequence length="173" mass="19594">MVNLGQHNCRPHKQCKDEHIDIPVERLFIHTELKSEGPMPQNNIEHIKPICLPKVDEEVAADDWVTETGWDIYKNKKLKVDLPVISNKECSKLYSNSRIPIYNNQLCAGGETDDSCVAISGGSLMSKRKDVPNQWYLEGIVSAGPRQCAVGGLPNVYTKVQPYLDWIQEYIDK</sequence>
<dbReference type="Proteomes" id="UP001153709">
    <property type="component" value="Chromosome 4"/>
</dbReference>
<dbReference type="InterPro" id="IPR001254">
    <property type="entry name" value="Trypsin_dom"/>
</dbReference>